<dbReference type="Pfam" id="PF13798">
    <property type="entry name" value="PCYCGC"/>
    <property type="match status" value="1"/>
</dbReference>
<organism evidence="1">
    <name type="scientific">hydrothermal vent metagenome</name>
    <dbReference type="NCBI Taxonomy" id="652676"/>
    <lineage>
        <taxon>unclassified sequences</taxon>
        <taxon>metagenomes</taxon>
        <taxon>ecological metagenomes</taxon>
    </lineage>
</organism>
<gene>
    <name evidence="1" type="ORF">MNBD_DELTA02-1200</name>
</gene>
<name>A0A3B0V4I3_9ZZZZ</name>
<protein>
    <submittedName>
        <fullName evidence="1">Uncharacterized protein</fullName>
    </submittedName>
</protein>
<dbReference type="AlphaFoldDB" id="A0A3B0V4I3"/>
<evidence type="ECO:0000313" key="1">
    <source>
        <dbReference type="EMBL" id="VAW35810.1"/>
    </source>
</evidence>
<dbReference type="PROSITE" id="PS51257">
    <property type="entry name" value="PROKAR_LIPOPROTEIN"/>
    <property type="match status" value="1"/>
</dbReference>
<accession>A0A3B0V4I3</accession>
<dbReference type="EMBL" id="UOEZ01000033">
    <property type="protein sequence ID" value="VAW35810.1"/>
    <property type="molecule type" value="Genomic_DNA"/>
</dbReference>
<reference evidence="1" key="1">
    <citation type="submission" date="2018-06" db="EMBL/GenBank/DDBJ databases">
        <authorList>
            <person name="Zhirakovskaya E."/>
        </authorList>
    </citation>
    <scope>NUCLEOTIDE SEQUENCE</scope>
</reference>
<dbReference type="NCBIfam" id="NF041379">
    <property type="entry name" value="OS_HP4_CYCXC"/>
    <property type="match status" value="1"/>
</dbReference>
<sequence length="140" mass="15523">MNKVIKYFRRKEKGILAYGLLLTALVFVLASCGGGNVDPASLRGGETRQTLAPQYFTGSTARAYVAARDVPEVLDSLHCYCECKKNFGHKSLLTCFVTTHARNCDICINEAVMANKLHKKGYDVVAIRKAVDKAFKKYAR</sequence>
<dbReference type="InterPro" id="IPR025673">
    <property type="entry name" value="PCYCGC"/>
</dbReference>
<proteinExistence type="predicted"/>